<proteinExistence type="predicted"/>
<dbReference type="AlphaFoldDB" id="A0A433QY68"/>
<protein>
    <recommendedName>
        <fullName evidence="3">Methyltransferase domain-containing protein</fullName>
    </recommendedName>
</protein>
<dbReference type="Gene3D" id="3.40.50.150">
    <property type="entry name" value="Vaccinia Virus protein VP39"/>
    <property type="match status" value="1"/>
</dbReference>
<name>A0A433QY68_9FUNG</name>
<organism evidence="1 2">
    <name type="scientific">Jimgerdemannia flammicorona</name>
    <dbReference type="NCBI Taxonomy" id="994334"/>
    <lineage>
        <taxon>Eukaryota</taxon>
        <taxon>Fungi</taxon>
        <taxon>Fungi incertae sedis</taxon>
        <taxon>Mucoromycota</taxon>
        <taxon>Mucoromycotina</taxon>
        <taxon>Endogonomycetes</taxon>
        <taxon>Endogonales</taxon>
        <taxon>Endogonaceae</taxon>
        <taxon>Jimgerdemannia</taxon>
    </lineage>
</organism>
<accession>A0A433QY68</accession>
<sequence>MDGRGFKLETNPVYPMPNDSDEITRLNNIQYLICYALQGHFKAPVEEHLKRGIRVLDVGCGAGAWCTLNSFPFATSPLQQKLARLYPSSTFVGTDLVNIFNDSFNSSSPPPNVSFQIVDTTKARSPPP</sequence>
<dbReference type="InterPro" id="IPR029063">
    <property type="entry name" value="SAM-dependent_MTases_sf"/>
</dbReference>
<comment type="caution">
    <text evidence="1">The sequence shown here is derived from an EMBL/GenBank/DDBJ whole genome shotgun (WGS) entry which is preliminary data.</text>
</comment>
<evidence type="ECO:0000313" key="1">
    <source>
        <dbReference type="EMBL" id="RUS34759.1"/>
    </source>
</evidence>
<dbReference type="EMBL" id="RBNJ01000340">
    <property type="protein sequence ID" value="RUS34759.1"/>
    <property type="molecule type" value="Genomic_DNA"/>
</dbReference>
<keyword evidence="2" id="KW-1185">Reference proteome</keyword>
<gene>
    <name evidence="1" type="ORF">BC938DRAFT_478688</name>
</gene>
<evidence type="ECO:0000313" key="2">
    <source>
        <dbReference type="Proteomes" id="UP000274822"/>
    </source>
</evidence>
<dbReference type="Proteomes" id="UP000274822">
    <property type="component" value="Unassembled WGS sequence"/>
</dbReference>
<reference evidence="1 2" key="1">
    <citation type="journal article" date="2018" name="New Phytol.">
        <title>Phylogenomics of Endogonaceae and evolution of mycorrhizas within Mucoromycota.</title>
        <authorList>
            <person name="Chang Y."/>
            <person name="Desiro A."/>
            <person name="Na H."/>
            <person name="Sandor L."/>
            <person name="Lipzen A."/>
            <person name="Clum A."/>
            <person name="Barry K."/>
            <person name="Grigoriev I.V."/>
            <person name="Martin F.M."/>
            <person name="Stajich J.E."/>
            <person name="Smith M.E."/>
            <person name="Bonito G."/>
            <person name="Spatafora J.W."/>
        </authorList>
    </citation>
    <scope>NUCLEOTIDE SEQUENCE [LARGE SCALE GENOMIC DNA]</scope>
    <source>
        <strain evidence="1 2">AD002</strain>
    </source>
</reference>
<evidence type="ECO:0008006" key="3">
    <source>
        <dbReference type="Google" id="ProtNLM"/>
    </source>
</evidence>
<dbReference type="SUPFAM" id="SSF53335">
    <property type="entry name" value="S-adenosyl-L-methionine-dependent methyltransferases"/>
    <property type="match status" value="1"/>
</dbReference>